<dbReference type="PANTHER" id="PTHR33279:SF2">
    <property type="entry name" value="SULFUR CARRIER PROTEIN TUSA"/>
    <property type="match status" value="1"/>
</dbReference>
<evidence type="ECO:0000259" key="2">
    <source>
        <dbReference type="Pfam" id="PF01206"/>
    </source>
</evidence>
<sequence length="85" mass="9843">MSKDNANYDLDARNLRCPLPLLKTKMMLSSMKDREILKVVATDSGSYRDIPAFIKSSVHNLISVIFYEDTHEYEFLIEKKDIDNS</sequence>
<dbReference type="HOGENOM" id="CLU_165255_1_1_6"/>
<accession>A0A0C5VMR1</accession>
<dbReference type="SUPFAM" id="SSF64307">
    <property type="entry name" value="SirA-like"/>
    <property type="match status" value="1"/>
</dbReference>
<dbReference type="CDD" id="cd00291">
    <property type="entry name" value="SirA_YedF_YeeD"/>
    <property type="match status" value="1"/>
</dbReference>
<feature type="domain" description="UPF0033" evidence="2">
    <location>
        <begin position="9"/>
        <end position="79"/>
    </location>
</feature>
<dbReference type="Gene3D" id="3.30.110.40">
    <property type="entry name" value="TusA-like domain"/>
    <property type="match status" value="1"/>
</dbReference>
<evidence type="ECO:0000313" key="4">
    <source>
        <dbReference type="Proteomes" id="UP000032266"/>
    </source>
</evidence>
<dbReference type="RefSeq" id="WP_044617127.1">
    <property type="nucleotide sequence ID" value="NZ_CP007142.1"/>
</dbReference>
<dbReference type="InterPro" id="IPR001455">
    <property type="entry name" value="TusA-like"/>
</dbReference>
<organism evidence="3 4">
    <name type="scientific">Gynuella sunshinyii YC6258</name>
    <dbReference type="NCBI Taxonomy" id="1445510"/>
    <lineage>
        <taxon>Bacteria</taxon>
        <taxon>Pseudomonadati</taxon>
        <taxon>Pseudomonadota</taxon>
        <taxon>Gammaproteobacteria</taxon>
        <taxon>Oceanospirillales</taxon>
        <taxon>Saccharospirillaceae</taxon>
        <taxon>Gynuella</taxon>
    </lineage>
</organism>
<protein>
    <submittedName>
        <fullName evidence="3">Putative redox protein, regulator of disulfide bond formation</fullName>
    </submittedName>
</protein>
<dbReference type="Proteomes" id="UP000032266">
    <property type="component" value="Chromosome"/>
</dbReference>
<dbReference type="STRING" id="1445510.YC6258_02590"/>
<dbReference type="PANTHER" id="PTHR33279">
    <property type="entry name" value="SULFUR CARRIER PROTEIN YEDF-RELATED"/>
    <property type="match status" value="1"/>
</dbReference>
<evidence type="ECO:0000313" key="3">
    <source>
        <dbReference type="EMBL" id="AJQ94628.1"/>
    </source>
</evidence>
<proteinExistence type="inferred from homology"/>
<dbReference type="AlphaFoldDB" id="A0A0C5VMR1"/>
<reference evidence="3 4" key="1">
    <citation type="submission" date="2014-01" db="EMBL/GenBank/DDBJ databases">
        <title>Full genme sequencing of cellulolytic bacterium Gynuella sunshinyii YC6258T gen. nov., sp. nov.</title>
        <authorList>
            <person name="Khan H."/>
            <person name="Chung E.J."/>
            <person name="Chung Y.R."/>
        </authorList>
    </citation>
    <scope>NUCLEOTIDE SEQUENCE [LARGE SCALE GENOMIC DNA]</scope>
    <source>
        <strain evidence="3 4">YC6258</strain>
    </source>
</reference>
<name>A0A0C5VMR1_9GAMM</name>
<dbReference type="Pfam" id="PF01206">
    <property type="entry name" value="TusA"/>
    <property type="match status" value="1"/>
</dbReference>
<dbReference type="EMBL" id="CP007142">
    <property type="protein sequence ID" value="AJQ94628.1"/>
    <property type="molecule type" value="Genomic_DNA"/>
</dbReference>
<keyword evidence="4" id="KW-1185">Reference proteome</keyword>
<dbReference type="KEGG" id="gsn:YC6258_02590"/>
<comment type="similarity">
    <text evidence="1">Belongs to the sulfur carrier protein TusA family.</text>
</comment>
<evidence type="ECO:0000256" key="1">
    <source>
        <dbReference type="ARBA" id="ARBA00008984"/>
    </source>
</evidence>
<dbReference type="InterPro" id="IPR036868">
    <property type="entry name" value="TusA-like_sf"/>
</dbReference>
<dbReference type="OrthoDB" id="9797551at2"/>
<gene>
    <name evidence="3" type="ORF">YC6258_02590</name>
</gene>